<gene>
    <name evidence="2" type="ORF">TVY486_1109840</name>
</gene>
<sequence length="215" mass="24360">MAHAISQRTPRHDAPPYDPSLWEGRDCAFITTLRDVYHRQQRAERQLRMSEQEVKEVLPLPVPAASHVQLLQRPTRWWSRLLAMLFPRYYAQTEMTSYVLTTLSTDELVWRMHFALQAGDTNLSAVIAQELARRRVDLYEEGSVGHHRLSRSISPDSGPRVAESRHTTRGLNGNTCTKRGAQSSLFTRAGSSTGRSPESPIVIPSVLLKRSSRDA</sequence>
<dbReference type="VEuPathDB" id="TriTrypDB:TvY486_1109840"/>
<dbReference type="AlphaFoldDB" id="G0UCE8"/>
<evidence type="ECO:0000313" key="2">
    <source>
        <dbReference type="EMBL" id="CCC53500.1"/>
    </source>
</evidence>
<organism evidence="2">
    <name type="scientific">Trypanosoma vivax (strain Y486)</name>
    <dbReference type="NCBI Taxonomy" id="1055687"/>
    <lineage>
        <taxon>Eukaryota</taxon>
        <taxon>Discoba</taxon>
        <taxon>Euglenozoa</taxon>
        <taxon>Kinetoplastea</taxon>
        <taxon>Metakinetoplastina</taxon>
        <taxon>Trypanosomatida</taxon>
        <taxon>Trypanosomatidae</taxon>
        <taxon>Trypanosoma</taxon>
        <taxon>Duttonella</taxon>
    </lineage>
</organism>
<accession>G0UCE8</accession>
<feature type="region of interest" description="Disordered" evidence="1">
    <location>
        <begin position="148"/>
        <end position="200"/>
    </location>
</feature>
<reference evidence="2" key="1">
    <citation type="journal article" date="2012" name="Proc. Natl. Acad. Sci. U.S.A.">
        <title>Antigenic diversity is generated by distinct evolutionary mechanisms in African trypanosome species.</title>
        <authorList>
            <person name="Jackson A.P."/>
            <person name="Berry A."/>
            <person name="Aslett M."/>
            <person name="Allison H.C."/>
            <person name="Burton P."/>
            <person name="Vavrova-Anderson J."/>
            <person name="Brown R."/>
            <person name="Browne H."/>
            <person name="Corton N."/>
            <person name="Hauser H."/>
            <person name="Gamble J."/>
            <person name="Gilderthorp R."/>
            <person name="Marcello L."/>
            <person name="McQuillan J."/>
            <person name="Otto T.D."/>
            <person name="Quail M.A."/>
            <person name="Sanders M.J."/>
            <person name="van Tonder A."/>
            <person name="Ginger M.L."/>
            <person name="Field M.C."/>
            <person name="Barry J.D."/>
            <person name="Hertz-Fowler C."/>
            <person name="Berriman M."/>
        </authorList>
    </citation>
    <scope>NUCLEOTIDE SEQUENCE</scope>
    <source>
        <strain evidence="2">Y486</strain>
    </source>
</reference>
<proteinExistence type="predicted"/>
<protein>
    <submittedName>
        <fullName evidence="2">Uncharacterized protein</fullName>
    </submittedName>
</protein>
<evidence type="ECO:0000256" key="1">
    <source>
        <dbReference type="SAM" id="MobiDB-lite"/>
    </source>
</evidence>
<feature type="compositionally biased region" description="Polar residues" evidence="1">
    <location>
        <begin position="169"/>
        <end position="196"/>
    </location>
</feature>
<name>G0UCE8_TRYVY</name>
<dbReference type="EMBL" id="HE573027">
    <property type="protein sequence ID" value="CCC53500.1"/>
    <property type="molecule type" value="Genomic_DNA"/>
</dbReference>